<dbReference type="Proteomes" id="UP000639772">
    <property type="component" value="Unassembled WGS sequence"/>
</dbReference>
<dbReference type="OrthoDB" id="2019572at2759"/>
<dbReference type="AlphaFoldDB" id="A0A835RCR2"/>
<organism evidence="2 3">
    <name type="scientific">Vanilla planifolia</name>
    <name type="common">Vanilla</name>
    <dbReference type="NCBI Taxonomy" id="51239"/>
    <lineage>
        <taxon>Eukaryota</taxon>
        <taxon>Viridiplantae</taxon>
        <taxon>Streptophyta</taxon>
        <taxon>Embryophyta</taxon>
        <taxon>Tracheophyta</taxon>
        <taxon>Spermatophyta</taxon>
        <taxon>Magnoliopsida</taxon>
        <taxon>Liliopsida</taxon>
        <taxon>Asparagales</taxon>
        <taxon>Orchidaceae</taxon>
        <taxon>Vanilloideae</taxon>
        <taxon>Vanilleae</taxon>
        <taxon>Vanilla</taxon>
    </lineage>
</organism>
<dbReference type="InterPro" id="IPR009880">
    <property type="entry name" value="Glyoxal_oxidase_N"/>
</dbReference>
<dbReference type="PANTHER" id="PTHR32208">
    <property type="entry name" value="SECRETED PROTEIN-RELATED"/>
    <property type="match status" value="1"/>
</dbReference>
<dbReference type="Pfam" id="PF07250">
    <property type="entry name" value="Glyoxal_oxid_N"/>
    <property type="match status" value="1"/>
</dbReference>
<gene>
    <name evidence="2" type="ORF">HPP92_011636</name>
</gene>
<proteinExistence type="predicted"/>
<evidence type="ECO:0000313" key="2">
    <source>
        <dbReference type="EMBL" id="KAG0483552.1"/>
    </source>
</evidence>
<sequence length="356" mass="38733">MDSTMGPLFHSQLLRWFRIDRVTSPLRSPTLRLPTGGLKYFAKPHPQAAPESTVVDDSIVPVNTIYATLVAVVVFWCRCRLNSTAGLSVSLHKKQSNQAQGTKMAIKNFSFPLFFFLISVVSHLPGVASLPPAPPRQQTHRFRPHRRWTLKISLPGGRCLKKDCTAHSVLFDVADSTFRPLTLLTDNLGSAGALLPNGSSCRPAGSMTANWPSAPSTPLFAHSCRGRLGGATFNPLAAGRSYASDQILPDGRVLVLGGLRQLSYEFFPRQENSSAVHFDFLGGKSDRESMGEESLLYPFLHLLPDGTLFVFANNHVAILDVSSVASSAASHRFPMAFARSYPSSGSSVLLRLSLPS</sequence>
<dbReference type="PANTHER" id="PTHR32208:SF85">
    <property type="entry name" value="GLYOXAL OXIDASE N-TERMINUS FAMILY PROTEIN, EXPRESSED"/>
    <property type="match status" value="1"/>
</dbReference>
<evidence type="ECO:0000259" key="1">
    <source>
        <dbReference type="Pfam" id="PF07250"/>
    </source>
</evidence>
<dbReference type="EMBL" id="JADCNM010000005">
    <property type="protein sequence ID" value="KAG0483552.1"/>
    <property type="molecule type" value="Genomic_DNA"/>
</dbReference>
<reference evidence="2 3" key="1">
    <citation type="journal article" date="2020" name="Nat. Food">
        <title>A phased Vanilla planifolia genome enables genetic improvement of flavour and production.</title>
        <authorList>
            <person name="Hasing T."/>
            <person name="Tang H."/>
            <person name="Brym M."/>
            <person name="Khazi F."/>
            <person name="Huang T."/>
            <person name="Chambers A.H."/>
        </authorList>
    </citation>
    <scope>NUCLEOTIDE SEQUENCE [LARGE SCALE GENOMIC DNA]</scope>
    <source>
        <tissue evidence="2">Leaf</tissue>
    </source>
</reference>
<accession>A0A835RCR2</accession>
<dbReference type="Gene3D" id="2.130.10.80">
    <property type="entry name" value="Galactose oxidase/kelch, beta-propeller"/>
    <property type="match status" value="1"/>
</dbReference>
<feature type="domain" description="Glyoxal oxidase N-terminal" evidence="1">
    <location>
        <begin position="159"/>
        <end position="353"/>
    </location>
</feature>
<protein>
    <recommendedName>
        <fullName evidence="1">Glyoxal oxidase N-terminal domain-containing protein</fullName>
    </recommendedName>
</protein>
<comment type="caution">
    <text evidence="2">The sequence shown here is derived from an EMBL/GenBank/DDBJ whole genome shotgun (WGS) entry which is preliminary data.</text>
</comment>
<name>A0A835RCR2_VANPL</name>
<evidence type="ECO:0000313" key="3">
    <source>
        <dbReference type="Proteomes" id="UP000639772"/>
    </source>
</evidence>
<dbReference type="InterPro" id="IPR037293">
    <property type="entry name" value="Gal_Oxidase_central_sf"/>
</dbReference>